<keyword evidence="5" id="KW-1185">Reference proteome</keyword>
<dbReference type="InterPro" id="IPR004089">
    <property type="entry name" value="MCPsignal_dom"/>
</dbReference>
<evidence type="ECO:0000256" key="1">
    <source>
        <dbReference type="ARBA" id="ARBA00023224"/>
    </source>
</evidence>
<dbReference type="RefSeq" id="WP_007780222.1">
    <property type="nucleotide sequence ID" value="NZ_CM001441.1"/>
</dbReference>
<evidence type="ECO:0000259" key="3">
    <source>
        <dbReference type="PROSITE" id="PS50111"/>
    </source>
</evidence>
<dbReference type="SUPFAM" id="SSF58104">
    <property type="entry name" value="Methyl-accepting chemotaxis protein (MCP) signaling domain"/>
    <property type="match status" value="1"/>
</dbReference>
<sequence>MKLDSFLEVADIIQNLYDTEVAVTLLDTEKVLAAYPGPRINLKLKPGDLFKTKGTAAYEALTTGRRIVKRVSKSVFGVPYVGIAQPIIENGTTVGVISVSVSTEEYDNILTIGKEILTAVEEISATSENFSANAEELAATAKMMIEETNKVIADVKHTNNVTTRIGEISAQSNILSLNASIEAARAGEHGRGFSVVANEIGKLAESTKSSTREISSDLNRVKESVSSLIESIRQLSGVTDSQAISATELSHAILHITRMVEQLVKQDEKDFNN</sequence>
<dbReference type="EMBL" id="CM001441">
    <property type="protein sequence ID" value="EHQ88183.1"/>
    <property type="molecule type" value="Genomic_DNA"/>
</dbReference>
<protein>
    <submittedName>
        <fullName evidence="4">Methyl-accepting chemotaxis protein</fullName>
    </submittedName>
</protein>
<name>H5XT76_9FIRM</name>
<dbReference type="OrthoDB" id="3192at2"/>
<dbReference type="STRING" id="768710.DesyoDRAFT_1011"/>
<dbReference type="PANTHER" id="PTHR32089">
    <property type="entry name" value="METHYL-ACCEPTING CHEMOTAXIS PROTEIN MCPB"/>
    <property type="match status" value="1"/>
</dbReference>
<dbReference type="SMART" id="SM00283">
    <property type="entry name" value="MA"/>
    <property type="match status" value="1"/>
</dbReference>
<evidence type="ECO:0000256" key="2">
    <source>
        <dbReference type="PROSITE-ProRule" id="PRU00284"/>
    </source>
</evidence>
<keyword evidence="1 2" id="KW-0807">Transducer</keyword>
<dbReference type="PROSITE" id="PS50111">
    <property type="entry name" value="CHEMOTAXIS_TRANSDUC_2"/>
    <property type="match status" value="1"/>
</dbReference>
<dbReference type="HOGENOM" id="CLU_043276_0_0_9"/>
<dbReference type="SUPFAM" id="SSF103190">
    <property type="entry name" value="Sensory domain-like"/>
    <property type="match status" value="1"/>
</dbReference>
<gene>
    <name evidence="4" type="ORF">DesyoDRAFT_1011</name>
</gene>
<dbReference type="PANTHER" id="PTHR32089:SF112">
    <property type="entry name" value="LYSOZYME-LIKE PROTEIN-RELATED"/>
    <property type="match status" value="1"/>
</dbReference>
<dbReference type="Pfam" id="PF00015">
    <property type="entry name" value="MCPsignal"/>
    <property type="match status" value="1"/>
</dbReference>
<dbReference type="InterPro" id="IPR029151">
    <property type="entry name" value="Sensor-like_sf"/>
</dbReference>
<dbReference type="Gene3D" id="1.10.287.950">
    <property type="entry name" value="Methyl-accepting chemotaxis protein"/>
    <property type="match status" value="1"/>
</dbReference>
<dbReference type="GO" id="GO:0007165">
    <property type="term" value="P:signal transduction"/>
    <property type="evidence" value="ECO:0007669"/>
    <property type="project" value="UniProtKB-KW"/>
</dbReference>
<dbReference type="eggNOG" id="COG0840">
    <property type="taxonomic scope" value="Bacteria"/>
</dbReference>
<accession>H5XT76</accession>
<dbReference type="GO" id="GO:0016020">
    <property type="term" value="C:membrane"/>
    <property type="evidence" value="ECO:0007669"/>
    <property type="project" value="InterPro"/>
</dbReference>
<proteinExistence type="predicted"/>
<feature type="domain" description="Methyl-accepting transducer" evidence="3">
    <location>
        <begin position="98"/>
        <end position="273"/>
    </location>
</feature>
<dbReference type="Proteomes" id="UP000005104">
    <property type="component" value="Chromosome"/>
</dbReference>
<organism evidence="4 5">
    <name type="scientific">Desulfosporosinus youngiae DSM 17734</name>
    <dbReference type="NCBI Taxonomy" id="768710"/>
    <lineage>
        <taxon>Bacteria</taxon>
        <taxon>Bacillati</taxon>
        <taxon>Bacillota</taxon>
        <taxon>Clostridia</taxon>
        <taxon>Eubacteriales</taxon>
        <taxon>Desulfitobacteriaceae</taxon>
        <taxon>Desulfosporosinus</taxon>
    </lineage>
</organism>
<dbReference type="AlphaFoldDB" id="H5XT76"/>
<reference evidence="4 5" key="1">
    <citation type="submission" date="2011-11" db="EMBL/GenBank/DDBJ databases">
        <title>The Noncontiguous Finished genome of Desulfosporosinus youngiae DSM 17734.</title>
        <authorList>
            <consortium name="US DOE Joint Genome Institute (JGI-PGF)"/>
            <person name="Lucas S."/>
            <person name="Han J."/>
            <person name="Lapidus A."/>
            <person name="Cheng J.-F."/>
            <person name="Goodwin L."/>
            <person name="Pitluck S."/>
            <person name="Peters L."/>
            <person name="Ovchinnikova G."/>
            <person name="Lu M."/>
            <person name="Land M.L."/>
            <person name="Hauser L."/>
            <person name="Pester M."/>
            <person name="Spring S."/>
            <person name="Ollivier B."/>
            <person name="Rattei T."/>
            <person name="Klenk H.-P."/>
            <person name="Wagner M."/>
            <person name="Loy A."/>
            <person name="Woyke T.J."/>
        </authorList>
    </citation>
    <scope>NUCLEOTIDE SEQUENCE [LARGE SCALE GENOMIC DNA]</scope>
    <source>
        <strain evidence="4 5">DSM 17734</strain>
    </source>
</reference>
<evidence type="ECO:0000313" key="5">
    <source>
        <dbReference type="Proteomes" id="UP000005104"/>
    </source>
</evidence>
<evidence type="ECO:0000313" key="4">
    <source>
        <dbReference type="EMBL" id="EHQ88183.1"/>
    </source>
</evidence>